<dbReference type="AlphaFoldDB" id="A0A5C8NJB5"/>
<gene>
    <name evidence="1" type="ORF">FHP05_14525</name>
</gene>
<dbReference type="EMBL" id="VDUW01000015">
    <property type="protein sequence ID" value="TXL58176.1"/>
    <property type="molecule type" value="Genomic_DNA"/>
</dbReference>
<dbReference type="RefSeq" id="WP_147670600.1">
    <property type="nucleotide sequence ID" value="NZ_VDUW01000015.1"/>
</dbReference>
<dbReference type="PROSITE" id="PS51257">
    <property type="entry name" value="PROKAR_LIPOPROTEIN"/>
    <property type="match status" value="1"/>
</dbReference>
<sequence length="251" mass="29337">MKIIQYIIILSISFFFILACNYVTFAENMIKEPAPQKINTYNKDITGDGMKEKIQLFGIPFTNDSDYYKDLFIEIKSKNHEWRINYGGGFKPYLQFLDINHDGIKDIIYQSKKKKNINHTQIHYIKHGNIQNMGLPKQHITGNFKNDFKINIHLTPLEDPRTIDIKNNAEKYIDSGIYKKNGELKKKNTVIKIQPLTKYESMQISDSQGYGLKSSQEIYGTNKDDSLGTIETLWYFEDEKWIILQTKWAGN</sequence>
<protein>
    <recommendedName>
        <fullName evidence="3">Lipoprotein</fullName>
    </recommendedName>
</protein>
<reference evidence="1 2" key="1">
    <citation type="submission" date="2019-06" db="EMBL/GenBank/DDBJ databases">
        <title>Cerasibacillus sp. nov., isolated from maize field.</title>
        <authorList>
            <person name="Lin S.-Y."/>
            <person name="Tsai C.-F."/>
            <person name="Young C.-C."/>
        </authorList>
    </citation>
    <scope>NUCLEOTIDE SEQUENCE [LARGE SCALE GENOMIC DNA]</scope>
    <source>
        <strain evidence="1 2">CC-CFT480</strain>
    </source>
</reference>
<evidence type="ECO:0000313" key="1">
    <source>
        <dbReference type="EMBL" id="TXL58176.1"/>
    </source>
</evidence>
<evidence type="ECO:0008006" key="3">
    <source>
        <dbReference type="Google" id="ProtNLM"/>
    </source>
</evidence>
<evidence type="ECO:0000313" key="2">
    <source>
        <dbReference type="Proteomes" id="UP000321574"/>
    </source>
</evidence>
<dbReference type="OrthoDB" id="1653343at2"/>
<keyword evidence="2" id="KW-1185">Reference proteome</keyword>
<name>A0A5C8NJB5_9BACI</name>
<accession>A0A5C8NJB5</accession>
<dbReference type="Proteomes" id="UP000321574">
    <property type="component" value="Unassembled WGS sequence"/>
</dbReference>
<proteinExistence type="predicted"/>
<comment type="caution">
    <text evidence="1">The sequence shown here is derived from an EMBL/GenBank/DDBJ whole genome shotgun (WGS) entry which is preliminary data.</text>
</comment>
<organism evidence="1 2">
    <name type="scientific">Cerasibacillus terrae</name>
    <dbReference type="NCBI Taxonomy" id="2498845"/>
    <lineage>
        <taxon>Bacteria</taxon>
        <taxon>Bacillati</taxon>
        <taxon>Bacillota</taxon>
        <taxon>Bacilli</taxon>
        <taxon>Bacillales</taxon>
        <taxon>Bacillaceae</taxon>
        <taxon>Cerasibacillus</taxon>
    </lineage>
</organism>